<dbReference type="SUPFAM" id="SSF53448">
    <property type="entry name" value="Nucleotide-diphospho-sugar transferases"/>
    <property type="match status" value="1"/>
</dbReference>
<protein>
    <submittedName>
        <fullName evidence="2">Glycosyltransferase family 2 protein</fullName>
    </submittedName>
</protein>
<dbReference type="CDD" id="cd04186">
    <property type="entry name" value="GT_2_like_c"/>
    <property type="match status" value="1"/>
</dbReference>
<reference evidence="3" key="1">
    <citation type="submission" date="2019-08" db="EMBL/GenBank/DDBJ databases">
        <title>Seonamhaeicola sediminis sp. nov., isolated from marine sediment.</title>
        <authorList>
            <person name="Cao W.R."/>
        </authorList>
    </citation>
    <scope>NUCLEOTIDE SEQUENCE [LARGE SCALE GENOMIC DNA]</scope>
    <source>
        <strain evidence="3">Gy8</strain>
    </source>
</reference>
<dbReference type="InterPro" id="IPR001173">
    <property type="entry name" value="Glyco_trans_2-like"/>
</dbReference>
<dbReference type="Proteomes" id="UP000321790">
    <property type="component" value="Unassembled WGS sequence"/>
</dbReference>
<dbReference type="PANTHER" id="PTHR43179:SF7">
    <property type="entry name" value="RHAMNOSYLTRANSFERASE WBBL"/>
    <property type="match status" value="1"/>
</dbReference>
<keyword evidence="2" id="KW-0808">Transferase</keyword>
<feature type="domain" description="Glycosyltransferase 2-like" evidence="1">
    <location>
        <begin position="4"/>
        <end position="179"/>
    </location>
</feature>
<dbReference type="PANTHER" id="PTHR43179">
    <property type="entry name" value="RHAMNOSYLTRANSFERASE WBBL"/>
    <property type="match status" value="1"/>
</dbReference>
<keyword evidence="3" id="KW-1185">Reference proteome</keyword>
<dbReference type="EMBL" id="VOSC01000019">
    <property type="protein sequence ID" value="TXE12068.1"/>
    <property type="molecule type" value="Genomic_DNA"/>
</dbReference>
<dbReference type="Pfam" id="PF00535">
    <property type="entry name" value="Glycos_transf_2"/>
    <property type="match status" value="1"/>
</dbReference>
<evidence type="ECO:0000313" key="3">
    <source>
        <dbReference type="Proteomes" id="UP000321790"/>
    </source>
</evidence>
<dbReference type="GO" id="GO:0016740">
    <property type="term" value="F:transferase activity"/>
    <property type="evidence" value="ECO:0007669"/>
    <property type="project" value="UniProtKB-KW"/>
</dbReference>
<proteinExistence type="predicted"/>
<evidence type="ECO:0000313" key="2">
    <source>
        <dbReference type="EMBL" id="TXE12068.1"/>
    </source>
</evidence>
<dbReference type="Gene3D" id="3.90.550.10">
    <property type="entry name" value="Spore Coat Polysaccharide Biosynthesis Protein SpsA, Chain A"/>
    <property type="match status" value="1"/>
</dbReference>
<organism evidence="2 3">
    <name type="scientific">Seonamhaeicola algicola</name>
    <dbReference type="NCBI Taxonomy" id="1719036"/>
    <lineage>
        <taxon>Bacteria</taxon>
        <taxon>Pseudomonadati</taxon>
        <taxon>Bacteroidota</taxon>
        <taxon>Flavobacteriia</taxon>
        <taxon>Flavobacteriales</taxon>
        <taxon>Flavobacteriaceae</taxon>
    </lineage>
</organism>
<comment type="caution">
    <text evidence="2">The sequence shown here is derived from an EMBL/GenBank/DDBJ whole genome shotgun (WGS) entry which is preliminary data.</text>
</comment>
<dbReference type="RefSeq" id="WP_147134277.1">
    <property type="nucleotide sequence ID" value="NZ_VOSC01000019.1"/>
</dbReference>
<dbReference type="OrthoDB" id="9771846at2"/>
<name>A0A5C7ATR2_9FLAO</name>
<dbReference type="InterPro" id="IPR029044">
    <property type="entry name" value="Nucleotide-diphossugar_trans"/>
</dbReference>
<sequence length="364" mass="41344">MKLSVVILNYNVRYFLELCLKSVQAAIKNIDAEIIVVDNNSEDNSCSMVKSLFPDVKLIENNENFGFSKGNNIGVNQAKGEYVCVLNPDTVVPENVFLKLLDFAENTKNLGAIGCKLINGIGVFLPESKRNVPLVKVAYKKMIGNAKQYYANHLNENDIGKVPVLVGAFMFLKRSVYYTIGGFDEDYFMYGEDIDLSYKLTNAGYNNYYYGKVSVIHFKGESTLKDKLYAKRFYDAMQIFYQKHFKQNIMFDTFVWLGVKIAYVLRGTPKITQKKVNRYVLFSGGNHAKLSDVLNKKIVLKTGMTQFQKADEIVLDANHLSYQEIIATMEAYNNQSLTFKILPEKSDFILGSDSPLCRGEVIQF</sequence>
<dbReference type="AlphaFoldDB" id="A0A5C7ATR2"/>
<evidence type="ECO:0000259" key="1">
    <source>
        <dbReference type="Pfam" id="PF00535"/>
    </source>
</evidence>
<gene>
    <name evidence="2" type="ORF">FUA26_08375</name>
</gene>
<accession>A0A5C7ATR2</accession>